<comment type="caution">
    <text evidence="2">The sequence shown here is derived from an EMBL/GenBank/DDBJ whole genome shotgun (WGS) entry which is preliminary data.</text>
</comment>
<protein>
    <submittedName>
        <fullName evidence="2">Uncharacterized protein</fullName>
    </submittedName>
</protein>
<reference evidence="2" key="1">
    <citation type="journal article" date="2022" name="bioRxiv">
        <title>Sequencing and chromosome-scale assembly of the giantPleurodeles waltlgenome.</title>
        <authorList>
            <person name="Brown T."/>
            <person name="Elewa A."/>
            <person name="Iarovenko S."/>
            <person name="Subramanian E."/>
            <person name="Araus A.J."/>
            <person name="Petzold A."/>
            <person name="Susuki M."/>
            <person name="Suzuki K.-i.T."/>
            <person name="Hayashi T."/>
            <person name="Toyoda A."/>
            <person name="Oliveira C."/>
            <person name="Osipova E."/>
            <person name="Leigh N.D."/>
            <person name="Simon A."/>
            <person name="Yun M.H."/>
        </authorList>
    </citation>
    <scope>NUCLEOTIDE SEQUENCE</scope>
    <source>
        <strain evidence="2">20211129_DDA</strain>
        <tissue evidence="2">Liver</tissue>
    </source>
</reference>
<dbReference type="Proteomes" id="UP001066276">
    <property type="component" value="Chromosome 8"/>
</dbReference>
<feature type="transmembrane region" description="Helical" evidence="1">
    <location>
        <begin position="67"/>
        <end position="86"/>
    </location>
</feature>
<evidence type="ECO:0000313" key="3">
    <source>
        <dbReference type="Proteomes" id="UP001066276"/>
    </source>
</evidence>
<keyword evidence="1" id="KW-0472">Membrane</keyword>
<feature type="transmembrane region" description="Helical" evidence="1">
    <location>
        <begin position="15"/>
        <end position="38"/>
    </location>
</feature>
<evidence type="ECO:0000313" key="2">
    <source>
        <dbReference type="EMBL" id="KAJ1119770.1"/>
    </source>
</evidence>
<proteinExistence type="predicted"/>
<name>A0AAV7NXU0_PLEWA</name>
<keyword evidence="3" id="KW-1185">Reference proteome</keyword>
<gene>
    <name evidence="2" type="ORF">NDU88_007955</name>
</gene>
<keyword evidence="1" id="KW-0812">Transmembrane</keyword>
<sequence length="88" mass="9853">MDFRLQRKKKEQKKWLVVVTALLTTVAAIVLTTILIVYKDDIHIPWLDQEHYIPKSGQGEGATGGGVTMYVVLLVVFGLGEFMFAVDT</sequence>
<keyword evidence="1" id="KW-1133">Transmembrane helix</keyword>
<accession>A0AAV7NXU0</accession>
<evidence type="ECO:0000256" key="1">
    <source>
        <dbReference type="SAM" id="Phobius"/>
    </source>
</evidence>
<dbReference type="AlphaFoldDB" id="A0AAV7NXU0"/>
<dbReference type="EMBL" id="JANPWB010000012">
    <property type="protein sequence ID" value="KAJ1119770.1"/>
    <property type="molecule type" value="Genomic_DNA"/>
</dbReference>
<organism evidence="2 3">
    <name type="scientific">Pleurodeles waltl</name>
    <name type="common">Iberian ribbed newt</name>
    <dbReference type="NCBI Taxonomy" id="8319"/>
    <lineage>
        <taxon>Eukaryota</taxon>
        <taxon>Metazoa</taxon>
        <taxon>Chordata</taxon>
        <taxon>Craniata</taxon>
        <taxon>Vertebrata</taxon>
        <taxon>Euteleostomi</taxon>
        <taxon>Amphibia</taxon>
        <taxon>Batrachia</taxon>
        <taxon>Caudata</taxon>
        <taxon>Salamandroidea</taxon>
        <taxon>Salamandridae</taxon>
        <taxon>Pleurodelinae</taxon>
        <taxon>Pleurodeles</taxon>
    </lineage>
</organism>